<dbReference type="Proteomes" id="UP000001544">
    <property type="component" value="Chromosome"/>
</dbReference>
<dbReference type="EMBL" id="CP001878">
    <property type="protein sequence ID" value="ADC51508.1"/>
    <property type="molecule type" value="Genomic_DNA"/>
</dbReference>
<evidence type="ECO:0000256" key="1">
    <source>
        <dbReference type="SAM" id="Phobius"/>
    </source>
</evidence>
<organism evidence="2 3">
    <name type="scientific">Alkalihalophilus pseudofirmus (strain ATCC BAA-2126 / JCM 17055 / OF4)</name>
    <name type="common">Bacillus pseudofirmus</name>
    <dbReference type="NCBI Taxonomy" id="398511"/>
    <lineage>
        <taxon>Bacteria</taxon>
        <taxon>Bacillati</taxon>
        <taxon>Bacillota</taxon>
        <taxon>Bacilli</taxon>
        <taxon>Bacillales</taxon>
        <taxon>Bacillaceae</taxon>
        <taxon>Alkalihalophilus</taxon>
    </lineage>
</organism>
<sequence>MSQQMAYFPFIYFIILTLFQAVFRDEITWFDNVMVAIIMYIIIKFVHWCMVPCDWSKKKS</sequence>
<evidence type="ECO:0000313" key="2">
    <source>
        <dbReference type="EMBL" id="ADC51508.1"/>
    </source>
</evidence>
<dbReference type="KEGG" id="bpf:BpOF4_17335"/>
<dbReference type="STRING" id="398511.BpOF4_17335"/>
<gene>
    <name evidence="2" type="ordered locus">BpOF4_17335</name>
</gene>
<accession>D3FRB7</accession>
<keyword evidence="1" id="KW-1133">Transmembrane helix</keyword>
<dbReference type="RefSeq" id="WP_012958870.1">
    <property type="nucleotide sequence ID" value="NC_013791.2"/>
</dbReference>
<feature type="transmembrane region" description="Helical" evidence="1">
    <location>
        <begin position="7"/>
        <end position="23"/>
    </location>
</feature>
<feature type="transmembrane region" description="Helical" evidence="1">
    <location>
        <begin position="29"/>
        <end position="51"/>
    </location>
</feature>
<reference evidence="2 3" key="1">
    <citation type="journal article" date="2011" name="Environ. Microbiol.">
        <title>Genome of alkaliphilic Bacillus pseudofirmus OF4 reveals adaptations that support the ability to grow in an external pH range from 7.5 to 11.4.</title>
        <authorList>
            <person name="Janto B."/>
            <person name="Ahmed A."/>
            <person name="Ito M."/>
            <person name="Liu J."/>
            <person name="Hicks D.B."/>
            <person name="Pagni S."/>
            <person name="Fackelmayer O.J."/>
            <person name="Smith T.A."/>
            <person name="Earl J."/>
            <person name="Elbourne L.D."/>
            <person name="Hassan K."/>
            <person name="Paulsen I.T."/>
            <person name="Kolsto A.B."/>
            <person name="Tourasse N.J."/>
            <person name="Ehrlich G.D."/>
            <person name="Boissy R."/>
            <person name="Ivey D.M."/>
            <person name="Li G."/>
            <person name="Xue Y."/>
            <person name="Ma Y."/>
            <person name="Hu F.Z."/>
            <person name="Krulwich T.A."/>
        </authorList>
    </citation>
    <scope>NUCLEOTIDE SEQUENCE [LARGE SCALE GENOMIC DNA]</scope>
    <source>
        <strain evidence="3">ATCC BAA-2126 / JCM 17055 / OF4</strain>
    </source>
</reference>
<name>D3FRB7_ALKPO</name>
<keyword evidence="1" id="KW-0472">Membrane</keyword>
<evidence type="ECO:0000313" key="3">
    <source>
        <dbReference type="Proteomes" id="UP000001544"/>
    </source>
</evidence>
<dbReference type="AlphaFoldDB" id="D3FRB7"/>
<protein>
    <submittedName>
        <fullName evidence="2">Uncharacterized protein</fullName>
    </submittedName>
</protein>
<proteinExistence type="predicted"/>
<dbReference type="HOGENOM" id="CLU_209120_0_0_9"/>
<keyword evidence="1" id="KW-0812">Transmembrane</keyword>
<keyword evidence="3" id="KW-1185">Reference proteome</keyword>